<evidence type="ECO:0000313" key="5">
    <source>
        <dbReference type="EMBL" id="WXA96380.1"/>
    </source>
</evidence>
<keyword evidence="3" id="KW-0804">Transcription</keyword>
<dbReference type="SMART" id="SM00347">
    <property type="entry name" value="HTH_MARR"/>
    <property type="match status" value="1"/>
</dbReference>
<evidence type="ECO:0000259" key="4">
    <source>
        <dbReference type="PROSITE" id="PS50995"/>
    </source>
</evidence>
<dbReference type="Pfam" id="PF12802">
    <property type="entry name" value="MarR_2"/>
    <property type="match status" value="1"/>
</dbReference>
<name>A0ABZ2KH42_9BACT</name>
<dbReference type="EMBL" id="CP089982">
    <property type="protein sequence ID" value="WXA96380.1"/>
    <property type="molecule type" value="Genomic_DNA"/>
</dbReference>
<accession>A0ABZ2KH42</accession>
<keyword evidence="1" id="KW-0805">Transcription regulation</keyword>
<evidence type="ECO:0000256" key="2">
    <source>
        <dbReference type="ARBA" id="ARBA00023125"/>
    </source>
</evidence>
<sequence length="138" mass="14988">MSTRSVAKSIAEQCLAMRMRRLNRVITRIYDEELRPYDVGVAQLNALVALGLAGELQPAQLGAVLDVEKSTLSRNLRRLEERGWIDIVGQGSAQRVSLTARGEAVLGKARPAWERAQKRAQETLGGELAGALGAIPVI</sequence>
<dbReference type="PANTHER" id="PTHR42756:SF1">
    <property type="entry name" value="TRANSCRIPTIONAL REPRESSOR OF EMRAB OPERON"/>
    <property type="match status" value="1"/>
</dbReference>
<dbReference type="Gene3D" id="1.10.10.10">
    <property type="entry name" value="Winged helix-like DNA-binding domain superfamily/Winged helix DNA-binding domain"/>
    <property type="match status" value="1"/>
</dbReference>
<dbReference type="InterPro" id="IPR036390">
    <property type="entry name" value="WH_DNA-bd_sf"/>
</dbReference>
<dbReference type="RefSeq" id="WP_394846996.1">
    <property type="nucleotide sequence ID" value="NZ_CP089982.1"/>
</dbReference>
<gene>
    <name evidence="5" type="ORF">LZC95_05955</name>
</gene>
<dbReference type="PROSITE" id="PS50995">
    <property type="entry name" value="HTH_MARR_2"/>
    <property type="match status" value="1"/>
</dbReference>
<dbReference type="Proteomes" id="UP001379533">
    <property type="component" value="Chromosome"/>
</dbReference>
<keyword evidence="6" id="KW-1185">Reference proteome</keyword>
<dbReference type="SUPFAM" id="SSF46785">
    <property type="entry name" value="Winged helix' DNA-binding domain"/>
    <property type="match status" value="1"/>
</dbReference>
<protein>
    <submittedName>
        <fullName evidence="5">MarR family transcriptional regulator</fullName>
    </submittedName>
</protein>
<dbReference type="PANTHER" id="PTHR42756">
    <property type="entry name" value="TRANSCRIPTIONAL REGULATOR, MARR"/>
    <property type="match status" value="1"/>
</dbReference>
<evidence type="ECO:0000256" key="3">
    <source>
        <dbReference type="ARBA" id="ARBA00023163"/>
    </source>
</evidence>
<evidence type="ECO:0000256" key="1">
    <source>
        <dbReference type="ARBA" id="ARBA00023015"/>
    </source>
</evidence>
<keyword evidence="2" id="KW-0238">DNA-binding</keyword>
<feature type="domain" description="HTH marR-type" evidence="4">
    <location>
        <begin position="12"/>
        <end position="138"/>
    </location>
</feature>
<evidence type="ECO:0000313" key="6">
    <source>
        <dbReference type="Proteomes" id="UP001379533"/>
    </source>
</evidence>
<proteinExistence type="predicted"/>
<organism evidence="5 6">
    <name type="scientific">Pendulispora brunnea</name>
    <dbReference type="NCBI Taxonomy" id="2905690"/>
    <lineage>
        <taxon>Bacteria</taxon>
        <taxon>Pseudomonadati</taxon>
        <taxon>Myxococcota</taxon>
        <taxon>Myxococcia</taxon>
        <taxon>Myxococcales</taxon>
        <taxon>Sorangiineae</taxon>
        <taxon>Pendulisporaceae</taxon>
        <taxon>Pendulispora</taxon>
    </lineage>
</organism>
<dbReference type="InterPro" id="IPR000835">
    <property type="entry name" value="HTH_MarR-typ"/>
</dbReference>
<reference evidence="5 6" key="1">
    <citation type="submission" date="2021-12" db="EMBL/GenBank/DDBJ databases">
        <title>Discovery of the Pendulisporaceae a myxobacterial family with distinct sporulation behavior and unique specialized metabolism.</title>
        <authorList>
            <person name="Garcia R."/>
            <person name="Popoff A."/>
            <person name="Bader C.D."/>
            <person name="Loehr J."/>
            <person name="Walesch S."/>
            <person name="Walt C."/>
            <person name="Boldt J."/>
            <person name="Bunk B."/>
            <person name="Haeckl F.J.F.P.J."/>
            <person name="Gunesch A.P."/>
            <person name="Birkelbach J."/>
            <person name="Nuebel U."/>
            <person name="Pietschmann T."/>
            <person name="Bach T."/>
            <person name="Mueller R."/>
        </authorList>
    </citation>
    <scope>NUCLEOTIDE SEQUENCE [LARGE SCALE GENOMIC DNA]</scope>
    <source>
        <strain evidence="5 6">MSr12523</strain>
    </source>
</reference>
<dbReference type="InterPro" id="IPR036388">
    <property type="entry name" value="WH-like_DNA-bd_sf"/>
</dbReference>